<evidence type="ECO:0000256" key="1">
    <source>
        <dbReference type="ARBA" id="ARBA00010652"/>
    </source>
</evidence>
<reference evidence="4 5" key="1">
    <citation type="submission" date="2018-03" db="EMBL/GenBank/DDBJ databases">
        <title>Genomic Encyclopedia of Archaeal and Bacterial Type Strains, Phase II (KMG-II): from individual species to whole genera.</title>
        <authorList>
            <person name="Goeker M."/>
        </authorList>
    </citation>
    <scope>NUCLEOTIDE SEQUENCE [LARGE SCALE GENOMIC DNA]</scope>
    <source>
        <strain evidence="4 5">DSM 44720</strain>
    </source>
</reference>
<sequence length="423" mass="41721">MPDGHRWSGYSHEELYKQINSGPGPKASHASMERWHGISAAMTEINNELHKGVQRSGAVWEGAAADQARAGLNPLAAWADDARTGADVMRVSAEMQADFISKARSDMPAPVPVTAEDPGTILSALTHLVGGQTDYEVQEKAHGAAEQRAREVMATYASSTSTNTSTLGQFHQPPQLVINASQSSLGNVHGISGNLGGGYGVVAGGVGIGGGARVPAQGGARPAGSASGTSSSTTRAAGAAPSGTASTAGSTKTANGGGSTSLGASGSGSGSGVIGAGGRAGSKKDKSSSDSTHAEHASGQGAGGAGSGAAGAGRQSGVTVASGAEFGPIATPTAQHGMASGLGGPSGGGSATSTADNDTVHRRATPMVPAQNSAFDPFGNVGGRAEEEEDGEHNAADYLRETDDIYGIGGMISPPVIGENQNP</sequence>
<dbReference type="InterPro" id="IPR038332">
    <property type="entry name" value="PPE_sf"/>
</dbReference>
<gene>
    <name evidence="4" type="ORF">CLV43_103534</name>
</gene>
<dbReference type="Proteomes" id="UP000239494">
    <property type="component" value="Unassembled WGS sequence"/>
</dbReference>
<dbReference type="Pfam" id="PF00823">
    <property type="entry name" value="PPE"/>
    <property type="match status" value="1"/>
</dbReference>
<dbReference type="EMBL" id="PVTF01000003">
    <property type="protein sequence ID" value="PRY43785.1"/>
    <property type="molecule type" value="Genomic_DNA"/>
</dbReference>
<feature type="domain" description="PPE" evidence="3">
    <location>
        <begin position="18"/>
        <end position="165"/>
    </location>
</feature>
<feature type="compositionally biased region" description="Gly residues" evidence="2">
    <location>
        <begin position="255"/>
        <end position="280"/>
    </location>
</feature>
<protein>
    <submittedName>
        <fullName evidence="4">PPE family protein</fullName>
    </submittedName>
</protein>
<comment type="caution">
    <text evidence="4">The sequence shown here is derived from an EMBL/GenBank/DDBJ whole genome shotgun (WGS) entry which is preliminary data.</text>
</comment>
<proteinExistence type="inferred from homology"/>
<comment type="similarity">
    <text evidence="1">Belongs to the mycobacterial PPE family.</text>
</comment>
<feature type="region of interest" description="Disordered" evidence="2">
    <location>
        <begin position="215"/>
        <end position="396"/>
    </location>
</feature>
<dbReference type="RefSeq" id="WP_106187310.1">
    <property type="nucleotide sequence ID" value="NZ_PVTF01000003.1"/>
</dbReference>
<evidence type="ECO:0000256" key="2">
    <source>
        <dbReference type="SAM" id="MobiDB-lite"/>
    </source>
</evidence>
<evidence type="ECO:0000259" key="3">
    <source>
        <dbReference type="Pfam" id="PF00823"/>
    </source>
</evidence>
<dbReference type="AlphaFoldDB" id="A0A2T0TDN9"/>
<feature type="compositionally biased region" description="Gly residues" evidence="2">
    <location>
        <begin position="300"/>
        <end position="311"/>
    </location>
</feature>
<evidence type="ECO:0000313" key="5">
    <source>
        <dbReference type="Proteomes" id="UP000239494"/>
    </source>
</evidence>
<name>A0A2T0TDN9_9PSEU</name>
<feature type="compositionally biased region" description="Gly residues" evidence="2">
    <location>
        <begin position="340"/>
        <end position="350"/>
    </location>
</feature>
<dbReference type="Gene3D" id="1.20.1260.20">
    <property type="entry name" value="PPE superfamily"/>
    <property type="match status" value="1"/>
</dbReference>
<evidence type="ECO:0000313" key="4">
    <source>
        <dbReference type="EMBL" id="PRY43785.1"/>
    </source>
</evidence>
<dbReference type="SUPFAM" id="SSF140459">
    <property type="entry name" value="PE/PPE dimer-like"/>
    <property type="match status" value="1"/>
</dbReference>
<feature type="compositionally biased region" description="Basic and acidic residues" evidence="2">
    <location>
        <begin position="282"/>
        <end position="296"/>
    </location>
</feature>
<keyword evidence="5" id="KW-1185">Reference proteome</keyword>
<organism evidence="4 5">
    <name type="scientific">Umezawaea tangerina</name>
    <dbReference type="NCBI Taxonomy" id="84725"/>
    <lineage>
        <taxon>Bacteria</taxon>
        <taxon>Bacillati</taxon>
        <taxon>Actinomycetota</taxon>
        <taxon>Actinomycetes</taxon>
        <taxon>Pseudonocardiales</taxon>
        <taxon>Pseudonocardiaceae</taxon>
        <taxon>Umezawaea</taxon>
    </lineage>
</organism>
<feature type="compositionally biased region" description="Low complexity" evidence="2">
    <location>
        <begin position="218"/>
        <end position="254"/>
    </location>
</feature>
<accession>A0A2T0TDN9</accession>
<dbReference type="OrthoDB" id="3682216at2"/>
<dbReference type="InterPro" id="IPR000030">
    <property type="entry name" value="PPE_dom"/>
</dbReference>